<feature type="transmembrane region" description="Helical" evidence="1">
    <location>
        <begin position="53"/>
        <end position="75"/>
    </location>
</feature>
<feature type="transmembrane region" description="Helical" evidence="1">
    <location>
        <begin position="282"/>
        <end position="307"/>
    </location>
</feature>
<sequence>MLQRSLARMRSAIGQIAGSQALSLAVLLPGLVLITLGTAFADIQNLGDYDEAWIVVAVQAFVAALATFFVTGLPVRFLRGQLRVAMTLCVYALTEVARTVVVQSQALQRGLIENVSWPAQVLIAVFIGPAMYGVASLAINQSHEFRIRVAELTARTSLLQTTLARTEIDAKISRREIVTSAKNAIRTALNKSLGASGRVVPSAEKIRALLDVSDDVVRPLSRELRYRHGSFSGIAEEPVRAKFHVRQVLDLASTVRPFRAIETIVIGAILAVGVGIPNAPLLVGLTGLVILLALTFGLVALADRVLTRVLRRLRLPARLAVLIPTYMALCIPDALAVALLNGLQGGLLLSFIVYSMFAGSLILWYLATMSGVEKGYADVLEEVRGVNRRLEWAVARVNARLWTDQKELSRILHNDVQGVLVATAFRMQRDLDAGIDSEVDSLAVRQAVLDALSNPTTDSTPPIETALAHEQERWAGVLEIAFDVDEATQRIVNHDRDARRVILDLVHEFMVNSLKHGKARSARMWMRPTTRGTMDISLYNDGAPMAPDFTPGLGVELAYSVSVSLRMPPHLTGVELRIEIPCDGTEAYVGAPSSPVFVATTPR</sequence>
<protein>
    <submittedName>
        <fullName evidence="2">Unannotated protein</fullName>
    </submittedName>
</protein>
<organism evidence="2">
    <name type="scientific">freshwater metagenome</name>
    <dbReference type="NCBI Taxonomy" id="449393"/>
    <lineage>
        <taxon>unclassified sequences</taxon>
        <taxon>metagenomes</taxon>
        <taxon>ecological metagenomes</taxon>
    </lineage>
</organism>
<feature type="transmembrane region" description="Helical" evidence="1">
    <location>
        <begin position="21"/>
        <end position="41"/>
    </location>
</feature>
<feature type="transmembrane region" description="Helical" evidence="1">
    <location>
        <begin position="82"/>
        <end position="101"/>
    </location>
</feature>
<dbReference type="EMBL" id="CAEZTD010000026">
    <property type="protein sequence ID" value="CAB4557838.1"/>
    <property type="molecule type" value="Genomic_DNA"/>
</dbReference>
<dbReference type="AlphaFoldDB" id="A0A6J6D8B0"/>
<reference evidence="2" key="1">
    <citation type="submission" date="2020-05" db="EMBL/GenBank/DDBJ databases">
        <authorList>
            <person name="Chiriac C."/>
            <person name="Salcher M."/>
            <person name="Ghai R."/>
            <person name="Kavagutti S V."/>
        </authorList>
    </citation>
    <scope>NUCLEOTIDE SEQUENCE</scope>
</reference>
<name>A0A6J6D8B0_9ZZZZ</name>
<evidence type="ECO:0000313" key="2">
    <source>
        <dbReference type="EMBL" id="CAB4557838.1"/>
    </source>
</evidence>
<accession>A0A6J6D8B0</accession>
<proteinExistence type="predicted"/>
<feature type="transmembrane region" description="Helical" evidence="1">
    <location>
        <begin position="121"/>
        <end position="139"/>
    </location>
</feature>
<evidence type="ECO:0000256" key="1">
    <source>
        <dbReference type="SAM" id="Phobius"/>
    </source>
</evidence>
<keyword evidence="1" id="KW-0812">Transmembrane</keyword>
<keyword evidence="1" id="KW-0472">Membrane</keyword>
<keyword evidence="1" id="KW-1133">Transmembrane helix</keyword>
<feature type="transmembrane region" description="Helical" evidence="1">
    <location>
        <begin position="258"/>
        <end position="276"/>
    </location>
</feature>
<gene>
    <name evidence="2" type="ORF">UFOPK1591_00508</name>
</gene>
<feature type="transmembrane region" description="Helical" evidence="1">
    <location>
        <begin position="319"/>
        <end position="340"/>
    </location>
</feature>
<feature type="transmembrane region" description="Helical" evidence="1">
    <location>
        <begin position="346"/>
        <end position="367"/>
    </location>
</feature>